<keyword evidence="10" id="KW-1185">Reference proteome</keyword>
<dbReference type="CDD" id="cd06171">
    <property type="entry name" value="Sigma70_r4"/>
    <property type="match status" value="1"/>
</dbReference>
<feature type="region of interest" description="Disordered" evidence="6">
    <location>
        <begin position="348"/>
        <end position="380"/>
    </location>
</feature>
<dbReference type="PANTHER" id="PTHR43133">
    <property type="entry name" value="RNA POLYMERASE ECF-TYPE SIGMA FACTO"/>
    <property type="match status" value="1"/>
</dbReference>
<feature type="domain" description="RNA polymerase sigma-70 region 2" evidence="7">
    <location>
        <begin position="65"/>
        <end position="132"/>
    </location>
</feature>
<evidence type="ECO:0000256" key="3">
    <source>
        <dbReference type="ARBA" id="ARBA00023082"/>
    </source>
</evidence>
<dbReference type="EMBL" id="AL589148">
    <property type="protein sequence ID" value="CAC36637.1"/>
    <property type="molecule type" value="Genomic_DNA"/>
</dbReference>
<dbReference type="KEGG" id="sco:SCP1.116"/>
<keyword evidence="3" id="KW-0731">Sigma factor</keyword>
<dbReference type="NCBIfam" id="TIGR02937">
    <property type="entry name" value="sigma70-ECF"/>
    <property type="match status" value="1"/>
</dbReference>
<geneLocation type="plasmid" evidence="10">
    <name>SCP1</name>
</geneLocation>
<dbReference type="InterPro" id="IPR013325">
    <property type="entry name" value="RNA_pol_sigma_r2"/>
</dbReference>
<name>Q9AD34_STRCO</name>
<evidence type="ECO:0000259" key="8">
    <source>
        <dbReference type="Pfam" id="PF04545"/>
    </source>
</evidence>
<reference evidence="10" key="2">
    <citation type="journal article" date="2002" name="Nature">
        <title>Complete genome sequence of the model actinomycete Streptomyces coelicolor A3(2).</title>
        <authorList>
            <person name="Bentley S.D."/>
            <person name="Chater K.F."/>
            <person name="Cerdeno-Tarraga A.M."/>
            <person name="Challis G.L."/>
            <person name="Thomson N.R."/>
            <person name="James K.D."/>
            <person name="Harris D.E."/>
            <person name="Quail M.A."/>
            <person name="Kieser H."/>
            <person name="Harper D."/>
            <person name="Bateman A."/>
            <person name="Brown S."/>
            <person name="Chandra G."/>
            <person name="Chen C.W."/>
            <person name="Collins M."/>
            <person name="Cronin A."/>
            <person name="Fraser A."/>
            <person name="Goble A."/>
            <person name="Hidalgo J."/>
            <person name="Hornsby T."/>
            <person name="Howarth S."/>
            <person name="Huang C.H."/>
            <person name="Kieser T."/>
            <person name="Larke L."/>
            <person name="Murphy L."/>
            <person name="Oliver K."/>
            <person name="O'Neil S."/>
            <person name="Rabbinowitsch E."/>
            <person name="Rajandream M.A."/>
            <person name="Rutherford K."/>
            <person name="Rutter S."/>
            <person name="Seeger K."/>
            <person name="Saunders D."/>
            <person name="Sharp S."/>
            <person name="Squares R."/>
            <person name="Squares S."/>
            <person name="Taylor K."/>
            <person name="Warren T."/>
            <person name="Wietzorrek A."/>
            <person name="Woodward J."/>
            <person name="Barrell B.G."/>
            <person name="Parkhill J."/>
            <person name="Hopwood D.A."/>
        </authorList>
    </citation>
    <scope>NUCLEOTIDE SEQUENCE [LARGE SCALE GENOMIC DNA]</scope>
    <source>
        <strain evidence="10">ATCC BAA-471 / A3(2) / M145</strain>
    </source>
</reference>
<dbReference type="InterPro" id="IPR036388">
    <property type="entry name" value="WH-like_DNA-bd_sf"/>
</dbReference>
<dbReference type="HOGENOM" id="CLU_727431_0_0_11"/>
<feature type="domain" description="RNA polymerase sigma-70 region 4" evidence="8">
    <location>
        <begin position="172"/>
        <end position="219"/>
    </location>
</feature>
<reference evidence="9 10" key="4">
    <citation type="journal article" date="2009" name="Mol. Microbiol.">
        <title>Extracellular signalling, translational control, two repressors and an activator all contribute to the regulation of methylenomycin production in Streptomyces coelicolor.</title>
        <authorList>
            <person name="O'Rourke S."/>
            <person name="Wietzorrek A."/>
            <person name="Fowler K."/>
            <person name="Corre C."/>
            <person name="Challis G.L."/>
            <person name="Chater K.F."/>
        </authorList>
    </citation>
    <scope>NUCLEOTIDE SEQUENCE [LARGE SCALE GENOMIC DNA]</scope>
    <source>
        <strain evidence="10">ATCC BAA-471 / A3(2) / M145</strain>
    </source>
</reference>
<dbReference type="InterPro" id="IPR014284">
    <property type="entry name" value="RNA_pol_sigma-70_dom"/>
</dbReference>
<dbReference type="PATRIC" id="fig|100226.15.peg.8065"/>
<accession>Q9AD34</accession>
<dbReference type="Gene3D" id="1.10.10.10">
    <property type="entry name" value="Winged helix-like DNA-binding domain superfamily/Winged helix DNA-binding domain"/>
    <property type="match status" value="1"/>
</dbReference>
<dbReference type="OrthoDB" id="5244107at2"/>
<sequence>MQQSAPPPAVHGLTDDRMRTTVPVRRQMSGLPTSPPRPTTASAASPVTVLVDRARNGDREAFGLLYGHYRPQIYTYLMRRTCDRPLSEDLTGDVFVRALTRINAFTWRGTDFGAWLSTIARNLLVDHYKSARTRREVPTGDMYDQDVRVGDIGAHVTESMARADVLAELRKALARLTPDQWECLRLRYWDNLPFCEVGQRMDRSTGAAKILKDRALRSLSAPDVKAALLQAPSDSSNAPSSQASPHVPSPRRPAPDDVTTPGKADAMATPHAAPSALTTAQAVALVLLRDGFTERSITQRTGVPGDSLYRLAAAHGIAAPHGTVEGHRCHEAADTEPCDGCSLADARDQARTRARHRRTVSSLPRPLRRQATGRRRRTAR</sequence>
<dbReference type="Proteomes" id="UP000001973">
    <property type="component" value="Plasmid SCP1"/>
</dbReference>
<evidence type="ECO:0000256" key="4">
    <source>
        <dbReference type="ARBA" id="ARBA00023125"/>
    </source>
</evidence>
<keyword evidence="4" id="KW-0238">DNA-binding</keyword>
<evidence type="ECO:0000256" key="6">
    <source>
        <dbReference type="SAM" id="MobiDB-lite"/>
    </source>
</evidence>
<evidence type="ECO:0000259" key="7">
    <source>
        <dbReference type="Pfam" id="PF04542"/>
    </source>
</evidence>
<dbReference type="InterPro" id="IPR039425">
    <property type="entry name" value="RNA_pol_sigma-70-like"/>
</dbReference>
<dbReference type="AlphaFoldDB" id="Q9AD34"/>
<comment type="similarity">
    <text evidence="1">Belongs to the sigma-70 factor family. ECF subfamily.</text>
</comment>
<organism evidence="9 10">
    <name type="scientific">Streptomyces coelicolor (strain ATCC BAA-471 / A3(2) / M145)</name>
    <dbReference type="NCBI Taxonomy" id="100226"/>
    <lineage>
        <taxon>Bacteria</taxon>
        <taxon>Bacillati</taxon>
        <taxon>Actinomycetota</taxon>
        <taxon>Actinomycetes</taxon>
        <taxon>Kitasatosporales</taxon>
        <taxon>Streptomycetaceae</taxon>
        <taxon>Streptomyces</taxon>
        <taxon>Streptomyces albidoflavus group</taxon>
    </lineage>
</organism>
<dbReference type="Pfam" id="PF04542">
    <property type="entry name" value="Sigma70_r2"/>
    <property type="match status" value="1"/>
</dbReference>
<evidence type="ECO:0000313" key="9">
    <source>
        <dbReference type="EMBL" id="CAC36637.1"/>
    </source>
</evidence>
<reference evidence="9 10" key="1">
    <citation type="journal article" date="1998" name="J. Bacteriol.">
        <title>Cloning and physical mapping of the EcoRI fragments of the giant linear plasmid SCP1.</title>
        <authorList>
            <person name="Redenbach M."/>
            <person name="Ikeda K."/>
            <person name="Yamasaki M."/>
            <person name="Kinashi H."/>
        </authorList>
    </citation>
    <scope>NUCLEOTIDE SEQUENCE [LARGE SCALE GENOMIC DNA]</scope>
    <source>
        <strain evidence="10">ATCC BAA-471 / A3(2) / M145</strain>
    </source>
</reference>
<protein>
    <submittedName>
        <fullName evidence="9">ECF-family sigma factor</fullName>
    </submittedName>
</protein>
<dbReference type="SUPFAM" id="SSF88946">
    <property type="entry name" value="Sigma2 domain of RNA polymerase sigma factors"/>
    <property type="match status" value="1"/>
</dbReference>
<dbReference type="Pfam" id="PF04545">
    <property type="entry name" value="Sigma70_r4"/>
    <property type="match status" value="1"/>
</dbReference>
<dbReference type="GO" id="GO:0006352">
    <property type="term" value="P:DNA-templated transcription initiation"/>
    <property type="evidence" value="ECO:0007669"/>
    <property type="project" value="InterPro"/>
</dbReference>
<feature type="region of interest" description="Disordered" evidence="6">
    <location>
        <begin position="1"/>
        <end position="21"/>
    </location>
</feature>
<dbReference type="GO" id="GO:0016987">
    <property type="term" value="F:sigma factor activity"/>
    <property type="evidence" value="ECO:0000318"/>
    <property type="project" value="GO_Central"/>
</dbReference>
<dbReference type="InterPro" id="IPR007630">
    <property type="entry name" value="RNA_pol_sigma70_r4"/>
</dbReference>
<keyword evidence="2" id="KW-0805">Transcription regulation</keyword>
<feature type="compositionally biased region" description="Basic residues" evidence="6">
    <location>
        <begin position="366"/>
        <end position="380"/>
    </location>
</feature>
<dbReference type="STRING" id="100226.gene:17765621"/>
<evidence type="ECO:0000256" key="5">
    <source>
        <dbReference type="ARBA" id="ARBA00023163"/>
    </source>
</evidence>
<gene>
    <name evidence="9" type="ordered locus">SCP1.116</name>
</gene>
<dbReference type="InterPro" id="IPR007627">
    <property type="entry name" value="RNA_pol_sigma70_r2"/>
</dbReference>
<dbReference type="GO" id="GO:0003677">
    <property type="term" value="F:DNA binding"/>
    <property type="evidence" value="ECO:0007669"/>
    <property type="project" value="UniProtKB-KW"/>
</dbReference>
<dbReference type="SUPFAM" id="SSF88659">
    <property type="entry name" value="Sigma3 and sigma4 domains of RNA polymerase sigma factors"/>
    <property type="match status" value="1"/>
</dbReference>
<dbReference type="PANTHER" id="PTHR43133:SF57">
    <property type="entry name" value="RNA POLYMERASE SIGMA-70 FACTOR"/>
    <property type="match status" value="1"/>
</dbReference>
<reference evidence="9 10" key="3">
    <citation type="journal article" date="2008" name="Proc. Natl. Acad. Sci. U.S.A.">
        <title>2-Alkyl-4-hydroxymethylfuran-3-carboxylic acids, antibiotic production inducers discovered by Streptomyces coelicolor genome mining.</title>
        <authorList>
            <person name="Corre C."/>
            <person name="Song L."/>
            <person name="O'Rourke S."/>
            <person name="Chater K.F."/>
            <person name="Challis G.L."/>
        </authorList>
    </citation>
    <scope>NUCLEOTIDE SEQUENCE [LARGE SCALE GENOMIC DNA]</scope>
    <source>
        <strain evidence="10">ATCC BAA-471 / A3(2) / M145</strain>
    </source>
</reference>
<feature type="compositionally biased region" description="Low complexity" evidence="6">
    <location>
        <begin position="231"/>
        <end position="245"/>
    </location>
</feature>
<keyword evidence="5" id="KW-0804">Transcription</keyword>
<dbReference type="InParanoid" id="Q9AD34"/>
<dbReference type="InterPro" id="IPR013324">
    <property type="entry name" value="RNA_pol_sigma_r3/r4-like"/>
</dbReference>
<evidence type="ECO:0000313" key="10">
    <source>
        <dbReference type="Proteomes" id="UP000001973"/>
    </source>
</evidence>
<dbReference type="Gene3D" id="1.10.1740.10">
    <property type="match status" value="1"/>
</dbReference>
<dbReference type="GO" id="GO:0006355">
    <property type="term" value="P:regulation of DNA-templated transcription"/>
    <property type="evidence" value="ECO:0000318"/>
    <property type="project" value="GO_Central"/>
</dbReference>
<proteinExistence type="inferred from homology"/>
<feature type="region of interest" description="Disordered" evidence="6">
    <location>
        <begin position="231"/>
        <end position="274"/>
    </location>
</feature>
<evidence type="ECO:0000256" key="2">
    <source>
        <dbReference type="ARBA" id="ARBA00023015"/>
    </source>
</evidence>
<evidence type="ECO:0000256" key="1">
    <source>
        <dbReference type="ARBA" id="ARBA00010641"/>
    </source>
</evidence>